<organism evidence="1 2">
    <name type="scientific">Psychroserpens algicola</name>
    <dbReference type="NCBI Taxonomy" id="1719034"/>
    <lineage>
        <taxon>Bacteria</taxon>
        <taxon>Pseudomonadati</taxon>
        <taxon>Bacteroidota</taxon>
        <taxon>Flavobacteriia</taxon>
        <taxon>Flavobacteriales</taxon>
        <taxon>Flavobacteriaceae</taxon>
        <taxon>Psychroserpens</taxon>
    </lineage>
</organism>
<reference evidence="1" key="1">
    <citation type="submission" date="2022-04" db="EMBL/GenBank/DDBJ databases">
        <authorList>
            <person name="Ren T."/>
        </authorList>
    </citation>
    <scope>NUCLEOTIDE SEQUENCE</scope>
    <source>
        <strain evidence="1">F63249</strain>
    </source>
</reference>
<gene>
    <name evidence="1" type="ORF">MUY34_00380</name>
</gene>
<sequence length="223" mass="25915">MLVNCSITNLDGQIISVLEDTTETDFIAKVDFKNLTSAYGFENDMWQSAMFRYGTINSLTLNERDETSIESEHSMLGNELERRQLVSIFKQDVEQILHKPKDYSKGQYSSIWRPIVQELEILQAYKEQKSSLYVFSDLQENHPHWFSVYKSSDLKLLKDSPEKVRDLFLKESMGIERHNPNIEVIVVYQPSTTHQDSDFLLLKGLYASIFKELGIRISFTSKI</sequence>
<dbReference type="Proteomes" id="UP001203687">
    <property type="component" value="Unassembled WGS sequence"/>
</dbReference>
<proteinExistence type="predicted"/>
<dbReference type="EMBL" id="JALPQF010000001">
    <property type="protein sequence ID" value="MCK8479050.1"/>
    <property type="molecule type" value="Genomic_DNA"/>
</dbReference>
<protein>
    <submittedName>
        <fullName evidence="1">Uncharacterized protein</fullName>
    </submittedName>
</protein>
<dbReference type="RefSeq" id="WP_248411486.1">
    <property type="nucleotide sequence ID" value="NZ_JALPQF010000001.1"/>
</dbReference>
<name>A0ABT0H5H4_9FLAO</name>
<evidence type="ECO:0000313" key="2">
    <source>
        <dbReference type="Proteomes" id="UP001203687"/>
    </source>
</evidence>
<accession>A0ABT0H5H4</accession>
<comment type="caution">
    <text evidence="1">The sequence shown here is derived from an EMBL/GenBank/DDBJ whole genome shotgun (WGS) entry which is preliminary data.</text>
</comment>
<evidence type="ECO:0000313" key="1">
    <source>
        <dbReference type="EMBL" id="MCK8479050.1"/>
    </source>
</evidence>
<keyword evidence="2" id="KW-1185">Reference proteome</keyword>